<gene>
    <name evidence="1" type="ORF">J2X05_000603</name>
</gene>
<dbReference type="EMBL" id="JAVDVX010000001">
    <property type="protein sequence ID" value="MDR7088600.1"/>
    <property type="molecule type" value="Genomic_DNA"/>
</dbReference>
<keyword evidence="2" id="KW-1185">Reference proteome</keyword>
<proteinExistence type="predicted"/>
<accession>A0ABU1UTV3</accession>
<evidence type="ECO:0000313" key="2">
    <source>
        <dbReference type="Proteomes" id="UP001253595"/>
    </source>
</evidence>
<sequence>MSKLAIDLLLDAGLITSSGRAIDIAKHSNREISEKLSQYNSARISTFESEISDYAITKKLNALFSTGSTSNTKSTILSSTLVYDSIILDDPLVTSSTEISLDQVLKGLKFFEWAFELINAGFLMVLPLSFYNRPSDKIPLLLSEDAFRSCIPDEIHDFIHENSIIKSVSRSDKGEMLILSESAFQKRRTALHVEFRNDYWKSGVSLYLYQSLEDCEKNEAGELICKQTWDSNGTLEEEQFKYWAYQSVNQAMRSRLSNIYNETYLADRLGHTYITESEFEAKFLAMSGIKESGKKHPSARFLEANKGFISIESPEKIIDLRNRHYHAFERFNYSLLHVAECLSDVSPEEFEKKAKKLFHSEIMPQIDEIRINVGSLYKAGVKGGLVTLSGLAAAIATGSAVPLIPALMLTSVGALTEVYPMIDGARQLKKKPAFIWHKLIKS</sequence>
<reference evidence="1 2" key="1">
    <citation type="submission" date="2023-07" db="EMBL/GenBank/DDBJ databases">
        <title>Sorghum-associated microbial communities from plants grown in Nebraska, USA.</title>
        <authorList>
            <person name="Schachtman D."/>
        </authorList>
    </citation>
    <scope>NUCLEOTIDE SEQUENCE [LARGE SCALE GENOMIC DNA]</scope>
    <source>
        <strain evidence="1 2">BE190</strain>
    </source>
</reference>
<name>A0ABU1UTV3_9GAMM</name>
<evidence type="ECO:0000313" key="1">
    <source>
        <dbReference type="EMBL" id="MDR7088600.1"/>
    </source>
</evidence>
<dbReference type="Proteomes" id="UP001253595">
    <property type="component" value="Unassembled WGS sequence"/>
</dbReference>
<protein>
    <submittedName>
        <fullName evidence="1">Uncharacterized protein</fullName>
    </submittedName>
</protein>
<dbReference type="RefSeq" id="WP_310068442.1">
    <property type="nucleotide sequence ID" value="NZ_JAVDVX010000001.1"/>
</dbReference>
<organism evidence="1 2">
    <name type="scientific">Cellvibrio fibrivorans</name>
    <dbReference type="NCBI Taxonomy" id="126350"/>
    <lineage>
        <taxon>Bacteria</taxon>
        <taxon>Pseudomonadati</taxon>
        <taxon>Pseudomonadota</taxon>
        <taxon>Gammaproteobacteria</taxon>
        <taxon>Cellvibrionales</taxon>
        <taxon>Cellvibrionaceae</taxon>
        <taxon>Cellvibrio</taxon>
    </lineage>
</organism>
<comment type="caution">
    <text evidence="1">The sequence shown here is derived from an EMBL/GenBank/DDBJ whole genome shotgun (WGS) entry which is preliminary data.</text>
</comment>